<dbReference type="EMBL" id="BJHX01000001">
    <property type="protein sequence ID" value="GDY67451.1"/>
    <property type="molecule type" value="Genomic_DNA"/>
</dbReference>
<evidence type="ECO:0000313" key="3">
    <source>
        <dbReference type="EMBL" id="GDY72252.1"/>
    </source>
</evidence>
<organism evidence="3 4">
    <name type="scientific">Streptomyces avermitilis</name>
    <dbReference type="NCBI Taxonomy" id="33903"/>
    <lineage>
        <taxon>Bacteria</taxon>
        <taxon>Bacillati</taxon>
        <taxon>Actinomycetota</taxon>
        <taxon>Actinomycetes</taxon>
        <taxon>Kitasatosporales</taxon>
        <taxon>Streptomycetaceae</taxon>
        <taxon>Streptomyces</taxon>
    </lineage>
</organism>
<feature type="compositionally biased region" description="Low complexity" evidence="1">
    <location>
        <begin position="78"/>
        <end position="97"/>
    </location>
</feature>
<dbReference type="Proteomes" id="UP000299211">
    <property type="component" value="Unassembled WGS sequence"/>
</dbReference>
<reference evidence="2 5" key="2">
    <citation type="submission" date="2019-04" db="EMBL/GenBank/DDBJ databases">
        <title>Draft genome sequences of Streptomyces avermitilis NBRC 14893.</title>
        <authorList>
            <person name="Komaki H."/>
            <person name="Tamura T."/>
            <person name="Hosoyama A."/>
        </authorList>
    </citation>
    <scope>NUCLEOTIDE SEQUENCE [LARGE SCALE GENOMIC DNA]</scope>
    <source>
        <strain evidence="2 5">NBRC 14893</strain>
    </source>
</reference>
<dbReference type="EMBL" id="BJHY01000001">
    <property type="protein sequence ID" value="GDY72252.1"/>
    <property type="molecule type" value="Genomic_DNA"/>
</dbReference>
<feature type="region of interest" description="Disordered" evidence="1">
    <location>
        <begin position="71"/>
        <end position="123"/>
    </location>
</feature>
<gene>
    <name evidence="2" type="ORF">SAV14893_068440</name>
    <name evidence="3" type="ORF">SAV31267_017370</name>
</gene>
<proteinExistence type="predicted"/>
<evidence type="ECO:0000313" key="5">
    <source>
        <dbReference type="Proteomes" id="UP000302139"/>
    </source>
</evidence>
<reference evidence="3 4" key="1">
    <citation type="submission" date="2019-04" db="EMBL/GenBank/DDBJ databases">
        <title>Draft genome sequences of Streptomyces avermitilis ATCC 31267.</title>
        <authorList>
            <person name="Komaki H."/>
            <person name="Tamura T."/>
            <person name="Hosoyama A."/>
        </authorList>
    </citation>
    <scope>NUCLEOTIDE SEQUENCE [LARGE SCALE GENOMIC DNA]</scope>
    <source>
        <strain evidence="3 4">ATCC 31267</strain>
    </source>
</reference>
<evidence type="ECO:0000256" key="1">
    <source>
        <dbReference type="SAM" id="MobiDB-lite"/>
    </source>
</evidence>
<dbReference type="AlphaFoldDB" id="A0A4D4MJJ5"/>
<accession>A0A4D4MJJ5</accession>
<feature type="compositionally biased region" description="Basic and acidic residues" evidence="1">
    <location>
        <begin position="98"/>
        <end position="111"/>
    </location>
</feature>
<evidence type="ECO:0000313" key="4">
    <source>
        <dbReference type="Proteomes" id="UP000299211"/>
    </source>
</evidence>
<sequence length="171" mass="18588">MLMRQRGTICWFTKAARVLAPLGLALLSGTIVYTLANYRTATVMGDSMRATYPREDRLFVERIDASDADDSRFHLSERSGSVAASGVRSAGTSAGGLRRADGADASREPRDPAGPGRYRGLRSQPTCREVAPVRDAVVHGLKWPACHQHRCAGPALIPPWESEEHAVSEFP</sequence>
<comment type="caution">
    <text evidence="3">The sequence shown here is derived from an EMBL/GenBank/DDBJ whole genome shotgun (WGS) entry which is preliminary data.</text>
</comment>
<evidence type="ECO:0000313" key="2">
    <source>
        <dbReference type="EMBL" id="GDY67451.1"/>
    </source>
</evidence>
<protein>
    <recommendedName>
        <fullName evidence="6">Peptidase S26 domain-containing protein</fullName>
    </recommendedName>
</protein>
<evidence type="ECO:0008006" key="6">
    <source>
        <dbReference type="Google" id="ProtNLM"/>
    </source>
</evidence>
<name>A0A4D4MJJ5_STRAX</name>
<dbReference type="Proteomes" id="UP000302139">
    <property type="component" value="Unassembled WGS sequence"/>
</dbReference>